<evidence type="ECO:0000313" key="2">
    <source>
        <dbReference type="Proteomes" id="UP001157502"/>
    </source>
</evidence>
<dbReference type="EMBL" id="CM055752">
    <property type="protein sequence ID" value="KAJ7992269.1"/>
    <property type="molecule type" value="Genomic_DNA"/>
</dbReference>
<gene>
    <name evidence="1" type="ORF">DPEC_G00276760</name>
</gene>
<comment type="caution">
    <text evidence="1">The sequence shown here is derived from an EMBL/GenBank/DDBJ whole genome shotgun (WGS) entry which is preliminary data.</text>
</comment>
<proteinExistence type="predicted"/>
<accession>A0ACC2FLL9</accession>
<keyword evidence="2" id="KW-1185">Reference proteome</keyword>
<dbReference type="Proteomes" id="UP001157502">
    <property type="component" value="Chromosome 25"/>
</dbReference>
<protein>
    <submittedName>
        <fullName evidence="1">Uncharacterized protein</fullName>
    </submittedName>
</protein>
<evidence type="ECO:0000313" key="1">
    <source>
        <dbReference type="EMBL" id="KAJ7992269.1"/>
    </source>
</evidence>
<sequence length="101" mass="11687">MRSPHVDQNASFLAAGETGARGDWNWLEFDHLIGRQRRKKRAEVIVYPSSGLAGKSERGKERERERCDCPRLFQWPYDVPATLCSADEIYSLVYRPGLRFD</sequence>
<name>A0ACC2FLL9_DALPE</name>
<reference evidence="1" key="1">
    <citation type="submission" date="2021-05" db="EMBL/GenBank/DDBJ databases">
        <authorList>
            <person name="Pan Q."/>
            <person name="Jouanno E."/>
            <person name="Zahm M."/>
            <person name="Klopp C."/>
            <person name="Cabau C."/>
            <person name="Louis A."/>
            <person name="Berthelot C."/>
            <person name="Parey E."/>
            <person name="Roest Crollius H."/>
            <person name="Montfort J."/>
            <person name="Robinson-Rechavi M."/>
            <person name="Bouchez O."/>
            <person name="Lampietro C."/>
            <person name="Lopez Roques C."/>
            <person name="Donnadieu C."/>
            <person name="Postlethwait J."/>
            <person name="Bobe J."/>
            <person name="Dillon D."/>
            <person name="Chandos A."/>
            <person name="von Hippel F."/>
            <person name="Guiguen Y."/>
        </authorList>
    </citation>
    <scope>NUCLEOTIDE SEQUENCE</scope>
    <source>
        <strain evidence="1">YG-Jan2019</strain>
    </source>
</reference>
<organism evidence="1 2">
    <name type="scientific">Dallia pectoralis</name>
    <name type="common">Alaska blackfish</name>
    <dbReference type="NCBI Taxonomy" id="75939"/>
    <lineage>
        <taxon>Eukaryota</taxon>
        <taxon>Metazoa</taxon>
        <taxon>Chordata</taxon>
        <taxon>Craniata</taxon>
        <taxon>Vertebrata</taxon>
        <taxon>Euteleostomi</taxon>
        <taxon>Actinopterygii</taxon>
        <taxon>Neopterygii</taxon>
        <taxon>Teleostei</taxon>
        <taxon>Protacanthopterygii</taxon>
        <taxon>Esociformes</taxon>
        <taxon>Umbridae</taxon>
        <taxon>Dallia</taxon>
    </lineage>
</organism>